<dbReference type="AlphaFoldDB" id="A0A5J4Z9W6"/>
<proteinExistence type="predicted"/>
<protein>
    <submittedName>
        <fullName evidence="1">Uncharacterized protein</fullName>
    </submittedName>
</protein>
<dbReference type="Proteomes" id="UP000325577">
    <property type="component" value="Linkage Group LG9"/>
</dbReference>
<name>A0A5J4Z9W6_9ASTE</name>
<evidence type="ECO:0000313" key="1">
    <source>
        <dbReference type="EMBL" id="KAA8514729.1"/>
    </source>
</evidence>
<evidence type="ECO:0000313" key="2">
    <source>
        <dbReference type="Proteomes" id="UP000325577"/>
    </source>
</evidence>
<reference evidence="1 2" key="1">
    <citation type="submission" date="2019-09" db="EMBL/GenBank/DDBJ databases">
        <title>A chromosome-level genome assembly of the Chinese tupelo Nyssa sinensis.</title>
        <authorList>
            <person name="Yang X."/>
            <person name="Kang M."/>
            <person name="Yang Y."/>
            <person name="Xiong H."/>
            <person name="Wang M."/>
            <person name="Zhang Z."/>
            <person name="Wang Z."/>
            <person name="Wu H."/>
            <person name="Ma T."/>
            <person name="Liu J."/>
            <person name="Xi Z."/>
        </authorList>
    </citation>
    <scope>NUCLEOTIDE SEQUENCE [LARGE SCALE GENOMIC DNA]</scope>
    <source>
        <strain evidence="1">J267</strain>
        <tissue evidence="1">Leaf</tissue>
    </source>
</reference>
<keyword evidence="2" id="KW-1185">Reference proteome</keyword>
<sequence length="179" mass="19490">MKTAAHPRAHAFPLAETLLHRRLLYPVLLENTGWRTLIGMARQFERGSVTVQGQLMVAKLDFEAGTSMAESVRLIVCGFAIQLFQSMGAEVLILLYLCLLGDVWLNSQAGCGVPLFSAASNCRFQLTTGVATAVGIRHGGNDLELSSEVGYVEVGVRKESIKPVTNKLEVGDIWIAMEI</sequence>
<organism evidence="1 2">
    <name type="scientific">Nyssa sinensis</name>
    <dbReference type="NCBI Taxonomy" id="561372"/>
    <lineage>
        <taxon>Eukaryota</taxon>
        <taxon>Viridiplantae</taxon>
        <taxon>Streptophyta</taxon>
        <taxon>Embryophyta</taxon>
        <taxon>Tracheophyta</taxon>
        <taxon>Spermatophyta</taxon>
        <taxon>Magnoliopsida</taxon>
        <taxon>eudicotyledons</taxon>
        <taxon>Gunneridae</taxon>
        <taxon>Pentapetalae</taxon>
        <taxon>asterids</taxon>
        <taxon>Cornales</taxon>
        <taxon>Nyssaceae</taxon>
        <taxon>Nyssa</taxon>
    </lineage>
</organism>
<accession>A0A5J4Z9W6</accession>
<gene>
    <name evidence="1" type="ORF">F0562_017908</name>
</gene>
<dbReference type="EMBL" id="CM018052">
    <property type="protein sequence ID" value="KAA8514729.1"/>
    <property type="molecule type" value="Genomic_DNA"/>
</dbReference>